<dbReference type="InterPro" id="IPR009060">
    <property type="entry name" value="UBA-like_sf"/>
</dbReference>
<evidence type="ECO:0000256" key="6">
    <source>
        <dbReference type="RuleBase" id="RU362109"/>
    </source>
</evidence>
<dbReference type="EMBL" id="AZHB01000008">
    <property type="protein sequence ID" value="OAA66308.1"/>
    <property type="molecule type" value="Genomic_DNA"/>
</dbReference>
<feature type="domain" description="UBC core" evidence="7">
    <location>
        <begin position="4"/>
        <end position="153"/>
    </location>
</feature>
<dbReference type="InterPro" id="IPR016135">
    <property type="entry name" value="UBQ-conjugating_enzyme/RWD"/>
</dbReference>
<organism evidence="8 9">
    <name type="scientific">Cordyceps fumosorosea (strain ARSEF 2679)</name>
    <name type="common">Isaria fumosorosea</name>
    <dbReference type="NCBI Taxonomy" id="1081104"/>
    <lineage>
        <taxon>Eukaryota</taxon>
        <taxon>Fungi</taxon>
        <taxon>Dikarya</taxon>
        <taxon>Ascomycota</taxon>
        <taxon>Pezizomycotina</taxon>
        <taxon>Sordariomycetes</taxon>
        <taxon>Hypocreomycetidae</taxon>
        <taxon>Hypocreales</taxon>
        <taxon>Cordycipitaceae</taxon>
        <taxon>Cordyceps</taxon>
    </lineage>
</organism>
<dbReference type="AlphaFoldDB" id="A0A167YGV6"/>
<dbReference type="SUPFAM" id="SSF54495">
    <property type="entry name" value="UBC-like"/>
    <property type="match status" value="1"/>
</dbReference>
<evidence type="ECO:0000256" key="3">
    <source>
        <dbReference type="ARBA" id="ARBA00022786"/>
    </source>
</evidence>
<keyword evidence="2 6" id="KW-0547">Nucleotide-binding</keyword>
<dbReference type="Pfam" id="PF00179">
    <property type="entry name" value="UQ_con"/>
    <property type="match status" value="1"/>
</dbReference>
<dbReference type="RefSeq" id="XP_018705332.1">
    <property type="nucleotide sequence ID" value="XM_018847752.1"/>
</dbReference>
<gene>
    <name evidence="8" type="ORF">ISF_04146</name>
</gene>
<evidence type="ECO:0000256" key="1">
    <source>
        <dbReference type="ARBA" id="ARBA00022679"/>
    </source>
</evidence>
<proteinExistence type="inferred from homology"/>
<comment type="caution">
    <text evidence="8">The sequence shown here is derived from an EMBL/GenBank/DDBJ whole genome shotgun (WGS) entry which is preliminary data.</text>
</comment>
<dbReference type="OrthoDB" id="9993688at2759"/>
<evidence type="ECO:0000313" key="8">
    <source>
        <dbReference type="EMBL" id="OAA66308.1"/>
    </source>
</evidence>
<dbReference type="Proteomes" id="UP000076744">
    <property type="component" value="Unassembled WGS sequence"/>
</dbReference>
<keyword evidence="3 6" id="KW-0833">Ubl conjugation pathway</keyword>
<evidence type="ECO:0000256" key="4">
    <source>
        <dbReference type="ARBA" id="ARBA00022840"/>
    </source>
</evidence>
<keyword evidence="4 6" id="KW-0067">ATP-binding</keyword>
<feature type="active site" description="Glycyl thioester intermediate" evidence="5">
    <location>
        <position position="91"/>
    </location>
</feature>
<keyword evidence="1" id="KW-0808">Transferase</keyword>
<dbReference type="GO" id="GO:0016740">
    <property type="term" value="F:transferase activity"/>
    <property type="evidence" value="ECO:0007669"/>
    <property type="project" value="UniProtKB-KW"/>
</dbReference>
<evidence type="ECO:0000256" key="2">
    <source>
        <dbReference type="ARBA" id="ARBA00022741"/>
    </source>
</evidence>
<dbReference type="SUPFAM" id="SSF46934">
    <property type="entry name" value="UBA-like"/>
    <property type="match status" value="1"/>
</dbReference>
<evidence type="ECO:0000256" key="5">
    <source>
        <dbReference type="PROSITE-ProRule" id="PRU10133"/>
    </source>
</evidence>
<dbReference type="SMART" id="SM00212">
    <property type="entry name" value="UBCc"/>
    <property type="match status" value="1"/>
</dbReference>
<evidence type="ECO:0000259" key="7">
    <source>
        <dbReference type="PROSITE" id="PS50127"/>
    </source>
</evidence>
<dbReference type="STRING" id="1081104.A0A167YGV6"/>
<dbReference type="GO" id="GO:0005524">
    <property type="term" value="F:ATP binding"/>
    <property type="evidence" value="ECO:0007669"/>
    <property type="project" value="UniProtKB-UniRule"/>
</dbReference>
<dbReference type="PROSITE" id="PS00183">
    <property type="entry name" value="UBC_1"/>
    <property type="match status" value="1"/>
</dbReference>
<accession>A0A167YGV6</accession>
<dbReference type="Gene3D" id="3.10.110.10">
    <property type="entry name" value="Ubiquitin Conjugating Enzyme"/>
    <property type="match status" value="1"/>
</dbReference>
<dbReference type="GeneID" id="30020438"/>
<name>A0A167YGV6_CORFA</name>
<dbReference type="InterPro" id="IPR000608">
    <property type="entry name" value="UBC"/>
</dbReference>
<dbReference type="InterPro" id="IPR023313">
    <property type="entry name" value="UBQ-conjugating_AS"/>
</dbReference>
<comment type="similarity">
    <text evidence="6">Belongs to the ubiquitin-conjugating enzyme family.</text>
</comment>
<reference evidence="8 9" key="1">
    <citation type="journal article" date="2016" name="Genome Biol. Evol.">
        <title>Divergent and convergent evolution of fungal pathogenicity.</title>
        <authorList>
            <person name="Shang Y."/>
            <person name="Xiao G."/>
            <person name="Zheng P."/>
            <person name="Cen K."/>
            <person name="Zhan S."/>
            <person name="Wang C."/>
        </authorList>
    </citation>
    <scope>NUCLEOTIDE SEQUENCE [LARGE SCALE GENOMIC DNA]</scope>
    <source>
        <strain evidence="8 9">ARSEF 2679</strain>
    </source>
</reference>
<dbReference type="PROSITE" id="PS50127">
    <property type="entry name" value="UBC_2"/>
    <property type="match status" value="1"/>
</dbReference>
<sequence>MSSSRERRIVKELADINADQEKTRVYAAPHDGVSLSTLDGKFQGPPDTPYEGGIYEVFIELPDEYPFKPPEIKFKTPIWHPNISSQSGAICLDTLRTAWSPVQTIKTTLLSLRALLESPNPNDPQDAVVAREMLYEPAKFAFNAHSWAVKHAGATLSDKFTHDLSAPPPSAPPAAKELESGEFNPRLVDRFADMGLPRQTIISAFRDVGVPSHRANPSYEPDGGVIDAVVQRVFATQ</sequence>
<dbReference type="PANTHER" id="PTHR24068">
    <property type="entry name" value="UBIQUITIN-CONJUGATING ENZYME E2"/>
    <property type="match status" value="1"/>
</dbReference>
<evidence type="ECO:0000313" key="9">
    <source>
        <dbReference type="Proteomes" id="UP000076744"/>
    </source>
</evidence>
<keyword evidence="9" id="KW-1185">Reference proteome</keyword>
<protein>
    <submittedName>
        <fullName evidence="8">Ubiquitin-conjugating enzyme E2-24 kDa</fullName>
    </submittedName>
</protein>